<feature type="region of interest" description="Disordered" evidence="1">
    <location>
        <begin position="294"/>
        <end position="375"/>
    </location>
</feature>
<feature type="compositionally biased region" description="Acidic residues" evidence="1">
    <location>
        <begin position="307"/>
        <end position="319"/>
    </location>
</feature>
<gene>
    <name evidence="2" type="primary">g11844</name>
    <name evidence="2" type="ORF">VP750_LOCUS10577</name>
</gene>
<evidence type="ECO:0000313" key="2">
    <source>
        <dbReference type="EMBL" id="CAL5228671.1"/>
    </source>
</evidence>
<feature type="region of interest" description="Disordered" evidence="1">
    <location>
        <begin position="129"/>
        <end position="175"/>
    </location>
</feature>
<evidence type="ECO:0000313" key="3">
    <source>
        <dbReference type="Proteomes" id="UP001497392"/>
    </source>
</evidence>
<dbReference type="EMBL" id="CAXHTA020000019">
    <property type="protein sequence ID" value="CAL5228671.1"/>
    <property type="molecule type" value="Genomic_DNA"/>
</dbReference>
<reference evidence="2 3" key="1">
    <citation type="submission" date="2024-06" db="EMBL/GenBank/DDBJ databases">
        <authorList>
            <person name="Kraege A."/>
            <person name="Thomma B."/>
        </authorList>
    </citation>
    <scope>NUCLEOTIDE SEQUENCE [LARGE SCALE GENOMIC DNA]</scope>
</reference>
<accession>A0ABP1GD30</accession>
<proteinExistence type="predicted"/>
<feature type="region of interest" description="Disordered" evidence="1">
    <location>
        <begin position="1"/>
        <end position="22"/>
    </location>
</feature>
<keyword evidence="3" id="KW-1185">Reference proteome</keyword>
<organism evidence="2 3">
    <name type="scientific">Coccomyxa viridis</name>
    <dbReference type="NCBI Taxonomy" id="1274662"/>
    <lineage>
        <taxon>Eukaryota</taxon>
        <taxon>Viridiplantae</taxon>
        <taxon>Chlorophyta</taxon>
        <taxon>core chlorophytes</taxon>
        <taxon>Trebouxiophyceae</taxon>
        <taxon>Trebouxiophyceae incertae sedis</taxon>
        <taxon>Coccomyxaceae</taxon>
        <taxon>Coccomyxa</taxon>
    </lineage>
</organism>
<protein>
    <submittedName>
        <fullName evidence="2">G11844 protein</fullName>
    </submittedName>
</protein>
<name>A0ABP1GD30_9CHLO</name>
<evidence type="ECO:0000256" key="1">
    <source>
        <dbReference type="SAM" id="MobiDB-lite"/>
    </source>
</evidence>
<comment type="caution">
    <text evidence="2">The sequence shown here is derived from an EMBL/GenBank/DDBJ whole genome shotgun (WGS) entry which is preliminary data.</text>
</comment>
<feature type="compositionally biased region" description="Basic and acidic residues" evidence="1">
    <location>
        <begin position="162"/>
        <end position="175"/>
    </location>
</feature>
<sequence length="395" mass="43656">MGGRRTAKRLENNPAAPPLSVELPFKESKDKILRLKESEATPEGKKQYEITWLGEEGHPGSLRFVQDSSVHILPPYGHAGKEDLMLVTFTSFGHQGMFRYHNDENEHREIHPGNIGRRVITAQLLAAGLAEDSSRQEQPRRSKRKRASRRANDTRYPAAPKDAARKRQRREKDVAHREACAALQEHPNWAYVEGEQQVTRKKDGRAMTFHKLKLSEAACCEQFGERLYSLLERVGFARCVSCEKVFIDVAAGLKHRCKPKDTPHQPLQRQQQAGPVLQGGMQLDTAVLAQGAARAQSASASSSAETADGEDTSEEDERDFSDCEASAEDDRLSPAPCQGALPSGSERCTPPLDASDGEAAEASEPAAAFVPRGREIRSVELPEPELYRGYTAGHL</sequence>
<feature type="compositionally biased region" description="Low complexity" evidence="1">
    <location>
        <begin position="294"/>
        <end position="304"/>
    </location>
</feature>
<dbReference type="Proteomes" id="UP001497392">
    <property type="component" value="Unassembled WGS sequence"/>
</dbReference>